<organism evidence="4 5">
    <name type="scientific">Cutaneotrichosporon cavernicola</name>
    <dbReference type="NCBI Taxonomy" id="279322"/>
    <lineage>
        <taxon>Eukaryota</taxon>
        <taxon>Fungi</taxon>
        <taxon>Dikarya</taxon>
        <taxon>Basidiomycota</taxon>
        <taxon>Agaricomycotina</taxon>
        <taxon>Tremellomycetes</taxon>
        <taxon>Trichosporonales</taxon>
        <taxon>Trichosporonaceae</taxon>
        <taxon>Cutaneotrichosporon</taxon>
    </lineage>
</organism>
<feature type="chain" id="PRO_5041250420" evidence="3">
    <location>
        <begin position="27"/>
        <end position="413"/>
    </location>
</feature>
<evidence type="ECO:0000313" key="4">
    <source>
        <dbReference type="EMBL" id="BEI93725.1"/>
    </source>
</evidence>
<dbReference type="GeneID" id="85497595"/>
<gene>
    <name evidence="4" type="ORF">CcaverHIS019_0601840</name>
</gene>
<accession>A0AA48L889</accession>
<keyword evidence="2" id="KW-0472">Membrane</keyword>
<evidence type="ECO:0000256" key="1">
    <source>
        <dbReference type="SAM" id="MobiDB-lite"/>
    </source>
</evidence>
<keyword evidence="2" id="KW-1133">Transmembrane helix</keyword>
<name>A0AA48L889_9TREE</name>
<keyword evidence="2" id="KW-0812">Transmembrane</keyword>
<feature type="region of interest" description="Disordered" evidence="1">
    <location>
        <begin position="235"/>
        <end position="272"/>
    </location>
</feature>
<feature type="compositionally biased region" description="Basic and acidic residues" evidence="1">
    <location>
        <begin position="348"/>
        <end position="373"/>
    </location>
</feature>
<feature type="compositionally biased region" description="Polar residues" evidence="1">
    <location>
        <begin position="314"/>
        <end position="325"/>
    </location>
</feature>
<feature type="region of interest" description="Disordered" evidence="1">
    <location>
        <begin position="292"/>
        <end position="395"/>
    </location>
</feature>
<dbReference type="AlphaFoldDB" id="A0AA48L889"/>
<dbReference type="Proteomes" id="UP001233271">
    <property type="component" value="Chromosome 6"/>
</dbReference>
<protein>
    <submittedName>
        <fullName evidence="4">Uncharacterized protein</fullName>
    </submittedName>
</protein>
<proteinExistence type="predicted"/>
<dbReference type="EMBL" id="AP028217">
    <property type="protein sequence ID" value="BEI93725.1"/>
    <property type="molecule type" value="Genomic_DNA"/>
</dbReference>
<evidence type="ECO:0000256" key="3">
    <source>
        <dbReference type="SAM" id="SignalP"/>
    </source>
</evidence>
<feature type="transmembrane region" description="Helical" evidence="2">
    <location>
        <begin position="88"/>
        <end position="111"/>
    </location>
</feature>
<keyword evidence="5" id="KW-1185">Reference proteome</keyword>
<keyword evidence="3" id="KW-0732">Signal</keyword>
<dbReference type="KEGG" id="ccac:CcaHIS019_0601840"/>
<feature type="signal peptide" evidence="3">
    <location>
        <begin position="1"/>
        <end position="26"/>
    </location>
</feature>
<reference evidence="4" key="1">
    <citation type="journal article" date="2023" name="BMC Genomics">
        <title>Chromosome-level genome assemblies of Cutaneotrichosporon spp. (Trichosporonales, Basidiomycota) reveal imbalanced evolution between nucleotide sequences and chromosome synteny.</title>
        <authorList>
            <person name="Kobayashi Y."/>
            <person name="Kayamori A."/>
            <person name="Aoki K."/>
            <person name="Shiwa Y."/>
            <person name="Matsutani M."/>
            <person name="Fujita N."/>
            <person name="Sugita T."/>
            <person name="Iwasaki W."/>
            <person name="Tanaka N."/>
            <person name="Takashima M."/>
        </authorList>
    </citation>
    <scope>NUCLEOTIDE SEQUENCE</scope>
    <source>
        <strain evidence="4">HIS019</strain>
    </source>
</reference>
<feature type="transmembrane region" description="Helical" evidence="2">
    <location>
        <begin position="47"/>
        <end position="67"/>
    </location>
</feature>
<dbReference type="PROSITE" id="PS51257">
    <property type="entry name" value="PROKAR_LIPOPROTEIN"/>
    <property type="match status" value="1"/>
</dbReference>
<dbReference type="RefSeq" id="XP_060458990.1">
    <property type="nucleotide sequence ID" value="XM_060602614.1"/>
</dbReference>
<feature type="transmembrane region" description="Helical" evidence="2">
    <location>
        <begin position="131"/>
        <end position="153"/>
    </location>
</feature>
<evidence type="ECO:0000313" key="5">
    <source>
        <dbReference type="Proteomes" id="UP001233271"/>
    </source>
</evidence>
<sequence>MRASTAHSALLLVATLVALAAVGCNGYMLYHVQRAFASSPSPTSFFHWRVLLISAEAVSGATALFAITHAIIRRINAYSSLVSVRIDVSLLVVFGGGAAAIGVLLFLSHVPGQHVRLYSIEHCHGLGKHCAIHFAGGAALLLSAFLLLVNATFEALYASSHPGGWTESIHALASDLGSDAPKLKKTKSTLSISAPFTDQKDSIDTPLMPPAPCATLPPLTYNGHGMELDPLNFGNLTPMDLRPTPAPPSPARPESSLGPRFPKSTSSGSVGTVSTLATTPLFGLAPAYMSPGASPGARTSSLSQGGTFGKDTNPYRTPSTRSTNPYPRDENIHLSPPSPIMDNPYRSASRDDPYRSPSRKENPYRSPSRKENPYRISKKTSTNTLQPPIERDRAKLSMEQIDRKRTLFADGML</sequence>
<evidence type="ECO:0000256" key="2">
    <source>
        <dbReference type="SAM" id="Phobius"/>
    </source>
</evidence>